<dbReference type="OrthoDB" id="8450862at2"/>
<sequence>MKVTLPAELRITFFPTPGDDNRNSHSLLSNIGEISLNQRDRVKVLMSSNGREIDLHHSNDAIAIVDMQEIIAAIVNATFNRIAGPEILEPTKGHYHAQEI</sequence>
<dbReference type="Proteomes" id="UP000219439">
    <property type="component" value="Unassembled WGS sequence"/>
</dbReference>
<keyword evidence="2" id="KW-1185">Reference proteome</keyword>
<proteinExistence type="predicted"/>
<protein>
    <submittedName>
        <fullName evidence="1">Uncharacterized protein</fullName>
    </submittedName>
</protein>
<evidence type="ECO:0000313" key="1">
    <source>
        <dbReference type="EMBL" id="SNZ20926.1"/>
    </source>
</evidence>
<dbReference type="EMBL" id="OBEL01000006">
    <property type="protein sequence ID" value="SNZ20926.1"/>
    <property type="molecule type" value="Genomic_DNA"/>
</dbReference>
<name>A0A285PLE3_9HYPH</name>
<reference evidence="1 2" key="1">
    <citation type="submission" date="2017-09" db="EMBL/GenBank/DDBJ databases">
        <authorList>
            <person name="Ehlers B."/>
            <person name="Leendertz F.H."/>
        </authorList>
    </citation>
    <scope>NUCLEOTIDE SEQUENCE [LARGE SCALE GENOMIC DNA]</scope>
    <source>
        <strain evidence="1 2">DSM 18289</strain>
    </source>
</reference>
<dbReference type="AlphaFoldDB" id="A0A285PLE3"/>
<organism evidence="1 2">
    <name type="scientific">Cohaesibacter gelatinilyticus</name>
    <dbReference type="NCBI Taxonomy" id="372072"/>
    <lineage>
        <taxon>Bacteria</taxon>
        <taxon>Pseudomonadati</taxon>
        <taxon>Pseudomonadota</taxon>
        <taxon>Alphaproteobacteria</taxon>
        <taxon>Hyphomicrobiales</taxon>
        <taxon>Cohaesibacteraceae</taxon>
    </lineage>
</organism>
<evidence type="ECO:0000313" key="2">
    <source>
        <dbReference type="Proteomes" id="UP000219439"/>
    </source>
</evidence>
<gene>
    <name evidence="1" type="ORF">SAMN06265368_4040</name>
</gene>
<accession>A0A285PLE3</accession>
<dbReference type="RefSeq" id="WP_097155302.1">
    <property type="nucleotide sequence ID" value="NZ_OBEL01000006.1"/>
</dbReference>